<keyword evidence="2" id="KW-0812">Transmembrane</keyword>
<dbReference type="InterPro" id="IPR007110">
    <property type="entry name" value="Ig-like_dom"/>
</dbReference>
<gene>
    <name evidence="4" type="primary">Esam_0</name>
    <name evidence="4" type="ORF">N1851_028038</name>
</gene>
<dbReference type="PANTHER" id="PTHR44549">
    <property type="entry name" value="ENDOTHELIAL CELL-SELECTIVE ADHESION MOLECULE"/>
    <property type="match status" value="1"/>
</dbReference>
<feature type="region of interest" description="Disordered" evidence="1">
    <location>
        <begin position="388"/>
        <end position="545"/>
    </location>
</feature>
<dbReference type="GO" id="GO:0005912">
    <property type="term" value="C:adherens junction"/>
    <property type="evidence" value="ECO:0007669"/>
    <property type="project" value="TreeGrafter"/>
</dbReference>
<feature type="transmembrane region" description="Helical" evidence="2">
    <location>
        <begin position="328"/>
        <end position="351"/>
    </location>
</feature>
<evidence type="ECO:0000256" key="1">
    <source>
        <dbReference type="SAM" id="MobiDB-lite"/>
    </source>
</evidence>
<dbReference type="GO" id="GO:0005886">
    <property type="term" value="C:plasma membrane"/>
    <property type="evidence" value="ECO:0007669"/>
    <property type="project" value="TreeGrafter"/>
</dbReference>
<keyword evidence="5" id="KW-1185">Reference proteome</keyword>
<feature type="compositionally biased region" description="Polar residues" evidence="1">
    <location>
        <begin position="443"/>
        <end position="454"/>
    </location>
</feature>
<dbReference type="CDD" id="cd00096">
    <property type="entry name" value="Ig"/>
    <property type="match status" value="1"/>
</dbReference>
<dbReference type="Proteomes" id="UP001174136">
    <property type="component" value="Unassembled WGS sequence"/>
</dbReference>
<sequence>MGDTTFPCLESSLLRNSSVMNGGTFDRITLVNGCVSGTTCTNICFTVMPVSTTRFTFSTWSRKITTALIIRAADFTLPRPTFSPTASPMSSTLHGKLALILMPCFRALDKGRVWAQIVLPSAQMEVKRGQTVKLQAWYDPTPNTDITSNSVSWTFVTTNSTELIISYNAGSISVGTSQFEGRLAFVQNMPSAIVSLHINNTQEADSGRFLCQVLMPGKGLNGELKLNVIVPPAVPKCSMAGKPVLKGNVTLSCRSGEGKPIPVYKWVKTNPNPGTFFPPMLNKDKGTLMLSNLSSQMSGKYECTASNKAGSESCFINLEIVSSTNGGMIAGATVGALVGFIILLIFIYFLLKRSRDNEDEMANDIKEDAQAPKRVSWAKSGGMGSDIISKNGTLSSVSSSPHHKEPFHANHLHHQHPPQQPPPIHSQHPHHQHPQYPQRPPSDTASIITATGSMASYRPPQVRHHGGASTPTGYGAYNGNGTSLTRNQYPDGAPQEPIRGHGEHPDSATLPMGHTERPTRLPQAQPLAQGYGPAQPSLLPIPRPPALPTSSVISASNIARMGGVPIMVPAQNQAGSLV</sequence>
<organism evidence="4 5">
    <name type="scientific">Merluccius polli</name>
    <name type="common">Benguela hake</name>
    <name type="synonym">Merluccius cadenati</name>
    <dbReference type="NCBI Taxonomy" id="89951"/>
    <lineage>
        <taxon>Eukaryota</taxon>
        <taxon>Metazoa</taxon>
        <taxon>Chordata</taxon>
        <taxon>Craniata</taxon>
        <taxon>Vertebrata</taxon>
        <taxon>Euteleostomi</taxon>
        <taxon>Actinopterygii</taxon>
        <taxon>Neopterygii</taxon>
        <taxon>Teleostei</taxon>
        <taxon>Neoteleostei</taxon>
        <taxon>Acanthomorphata</taxon>
        <taxon>Zeiogadaria</taxon>
        <taxon>Gadariae</taxon>
        <taxon>Gadiformes</taxon>
        <taxon>Gadoidei</taxon>
        <taxon>Merlucciidae</taxon>
        <taxon>Merluccius</taxon>
    </lineage>
</organism>
<evidence type="ECO:0000256" key="2">
    <source>
        <dbReference type="SAM" id="Phobius"/>
    </source>
</evidence>
<dbReference type="Gene3D" id="2.60.40.10">
    <property type="entry name" value="Immunoglobulins"/>
    <property type="match status" value="2"/>
</dbReference>
<proteinExistence type="predicted"/>
<dbReference type="InterPro" id="IPR042757">
    <property type="entry name" value="ESAM"/>
</dbReference>
<name>A0AA47M9N6_MERPO</name>
<feature type="compositionally biased region" description="Polar residues" evidence="1">
    <location>
        <begin position="479"/>
        <end position="488"/>
    </location>
</feature>
<keyword evidence="2" id="KW-1133">Transmembrane helix</keyword>
<dbReference type="AlphaFoldDB" id="A0AA47M9N6"/>
<dbReference type="InterPro" id="IPR036179">
    <property type="entry name" value="Ig-like_dom_sf"/>
</dbReference>
<dbReference type="Pfam" id="PF07686">
    <property type="entry name" value="V-set"/>
    <property type="match status" value="1"/>
</dbReference>
<dbReference type="InterPro" id="IPR013783">
    <property type="entry name" value="Ig-like_fold"/>
</dbReference>
<evidence type="ECO:0000313" key="4">
    <source>
        <dbReference type="EMBL" id="KAK0136067.1"/>
    </source>
</evidence>
<dbReference type="Pfam" id="PF13927">
    <property type="entry name" value="Ig_3"/>
    <property type="match status" value="1"/>
</dbReference>
<dbReference type="SMART" id="SM00409">
    <property type="entry name" value="IG"/>
    <property type="match status" value="2"/>
</dbReference>
<dbReference type="InterPro" id="IPR013106">
    <property type="entry name" value="Ig_V-set"/>
</dbReference>
<evidence type="ECO:0000259" key="3">
    <source>
        <dbReference type="PROSITE" id="PS50835"/>
    </source>
</evidence>
<dbReference type="SUPFAM" id="SSF48726">
    <property type="entry name" value="Immunoglobulin"/>
    <property type="match status" value="2"/>
</dbReference>
<dbReference type="GO" id="GO:0098632">
    <property type="term" value="F:cell-cell adhesion mediator activity"/>
    <property type="evidence" value="ECO:0007669"/>
    <property type="project" value="TreeGrafter"/>
</dbReference>
<dbReference type="EMBL" id="JAOPHQ010005250">
    <property type="protein sequence ID" value="KAK0136067.1"/>
    <property type="molecule type" value="Genomic_DNA"/>
</dbReference>
<dbReference type="GO" id="GO:0007156">
    <property type="term" value="P:homophilic cell adhesion via plasma membrane adhesion molecules"/>
    <property type="evidence" value="ECO:0007669"/>
    <property type="project" value="TreeGrafter"/>
</dbReference>
<comment type="caution">
    <text evidence="4">The sequence shown here is derived from an EMBL/GenBank/DDBJ whole genome shotgun (WGS) entry which is preliminary data.</text>
</comment>
<dbReference type="SMART" id="SM00408">
    <property type="entry name" value="IGc2"/>
    <property type="match status" value="1"/>
</dbReference>
<protein>
    <submittedName>
        <fullName evidence="4">Endothelial cell-selective adhesion molecule</fullName>
    </submittedName>
</protein>
<reference evidence="4" key="1">
    <citation type="journal article" date="2023" name="Front. Mar. Sci.">
        <title>A new Merluccius polli reference genome to investigate the effects of global change in West African waters.</title>
        <authorList>
            <person name="Mateo J.L."/>
            <person name="Blanco-Fernandez C."/>
            <person name="Garcia-Vazquez E."/>
            <person name="Machado-Schiaffino G."/>
        </authorList>
    </citation>
    <scope>NUCLEOTIDE SEQUENCE</scope>
    <source>
        <strain evidence="4">C29</strain>
        <tissue evidence="4">Fin</tissue>
    </source>
</reference>
<feature type="compositionally biased region" description="Polar residues" evidence="1">
    <location>
        <begin position="388"/>
        <end position="400"/>
    </location>
</feature>
<dbReference type="InterPro" id="IPR003598">
    <property type="entry name" value="Ig_sub2"/>
</dbReference>
<evidence type="ECO:0000313" key="5">
    <source>
        <dbReference type="Proteomes" id="UP001174136"/>
    </source>
</evidence>
<accession>A0AA47M9N6</accession>
<dbReference type="PANTHER" id="PTHR44549:SF1">
    <property type="entry name" value="ENDOTHELIAL CELL-SELECTIVE ADHESION MOLECULE"/>
    <property type="match status" value="1"/>
</dbReference>
<dbReference type="PROSITE" id="PS50835">
    <property type="entry name" value="IG_LIKE"/>
    <property type="match status" value="1"/>
</dbReference>
<dbReference type="InterPro" id="IPR003599">
    <property type="entry name" value="Ig_sub"/>
</dbReference>
<feature type="domain" description="Ig-like" evidence="3">
    <location>
        <begin position="232"/>
        <end position="319"/>
    </location>
</feature>
<keyword evidence="2" id="KW-0472">Membrane</keyword>